<protein>
    <submittedName>
        <fullName evidence="1">Uncharacterized protein</fullName>
    </submittedName>
</protein>
<dbReference type="STRING" id="1335309.GA0116948_110141"/>
<name>A0A1C4EZL3_9BACT</name>
<evidence type="ECO:0000313" key="2">
    <source>
        <dbReference type="Proteomes" id="UP000242818"/>
    </source>
</evidence>
<sequence length="77" mass="8638">MKKMMAILIVFLIIVVEVRCGAIFMHTSLLVRCMVVALVLLVGRVQARRRAVYAPKINTNSNALPPQPALSWKNSFK</sequence>
<proteinExistence type="predicted"/>
<keyword evidence="2" id="KW-1185">Reference proteome</keyword>
<dbReference type="Proteomes" id="UP000242818">
    <property type="component" value="Unassembled WGS sequence"/>
</dbReference>
<reference evidence="1 2" key="1">
    <citation type="submission" date="2016-08" db="EMBL/GenBank/DDBJ databases">
        <authorList>
            <person name="Seilhamer J.J."/>
        </authorList>
    </citation>
    <scope>NUCLEOTIDE SEQUENCE [LARGE SCALE GENOMIC DNA]</scope>
    <source>
        <strain evidence="1 2">A37T2</strain>
    </source>
</reference>
<dbReference type="RefSeq" id="WP_123891818.1">
    <property type="nucleotide sequence ID" value="NZ_FMAR01000010.1"/>
</dbReference>
<evidence type="ECO:0000313" key="1">
    <source>
        <dbReference type="EMBL" id="SCC48923.1"/>
    </source>
</evidence>
<gene>
    <name evidence="1" type="ORF">GA0116948_110141</name>
</gene>
<dbReference type="AlphaFoldDB" id="A0A1C4EZL3"/>
<accession>A0A1C4EZL3</accession>
<organism evidence="1 2">
    <name type="scientific">Chitinophaga costaii</name>
    <dbReference type="NCBI Taxonomy" id="1335309"/>
    <lineage>
        <taxon>Bacteria</taxon>
        <taxon>Pseudomonadati</taxon>
        <taxon>Bacteroidota</taxon>
        <taxon>Chitinophagia</taxon>
        <taxon>Chitinophagales</taxon>
        <taxon>Chitinophagaceae</taxon>
        <taxon>Chitinophaga</taxon>
    </lineage>
</organism>
<dbReference type="EMBL" id="FMAR01000010">
    <property type="protein sequence ID" value="SCC48923.1"/>
    <property type="molecule type" value="Genomic_DNA"/>
</dbReference>